<evidence type="ECO:0000256" key="1">
    <source>
        <dbReference type="SAM" id="Phobius"/>
    </source>
</evidence>
<accession>A0A859FGY5</accession>
<feature type="transmembrane region" description="Helical" evidence="1">
    <location>
        <begin position="21"/>
        <end position="38"/>
    </location>
</feature>
<dbReference type="EMBL" id="CP041372">
    <property type="protein sequence ID" value="QKS71914.1"/>
    <property type="molecule type" value="Genomic_DNA"/>
</dbReference>
<keyword evidence="1" id="KW-1133">Transmembrane helix</keyword>
<feature type="transmembrane region" description="Helical" evidence="1">
    <location>
        <begin position="44"/>
        <end position="63"/>
    </location>
</feature>
<dbReference type="AlphaFoldDB" id="A0A859FGY5"/>
<evidence type="ECO:0000313" key="3">
    <source>
        <dbReference type="Proteomes" id="UP000318138"/>
    </source>
</evidence>
<dbReference type="KEGG" id="psua:FLK61_35185"/>
<keyword evidence="1" id="KW-0812">Transmembrane</keyword>
<evidence type="ECO:0000313" key="2">
    <source>
        <dbReference type="EMBL" id="QKS71914.1"/>
    </source>
</evidence>
<gene>
    <name evidence="2" type="ORF">FLK61_35185</name>
</gene>
<reference evidence="3" key="1">
    <citation type="submission" date="2019-07" db="EMBL/GenBank/DDBJ databases">
        <title>Bacillus alkalisoli sp. nov. isolated from saline soil.</title>
        <authorList>
            <person name="Sun J.-Q."/>
            <person name="Xu L."/>
        </authorList>
    </citation>
    <scope>NUCLEOTIDE SEQUENCE [LARGE SCALE GENOMIC DNA]</scope>
    <source>
        <strain evidence="3">M4U3P1</strain>
    </source>
</reference>
<sequence>MTIEEFVSSRKEGTSLKDLDVADLIIFIGIIAIIYGLALIYMPLAFIIGGILVMLMGFVLANYKSKKQKAGDD</sequence>
<name>A0A859FGY5_9BACI</name>
<organism evidence="2 3">
    <name type="scientific">Paenalkalicoccus suaedae</name>
    <dbReference type="NCBI Taxonomy" id="2592382"/>
    <lineage>
        <taxon>Bacteria</taxon>
        <taxon>Bacillati</taxon>
        <taxon>Bacillota</taxon>
        <taxon>Bacilli</taxon>
        <taxon>Bacillales</taxon>
        <taxon>Bacillaceae</taxon>
        <taxon>Paenalkalicoccus</taxon>
    </lineage>
</organism>
<dbReference type="Proteomes" id="UP000318138">
    <property type="component" value="Chromosome"/>
</dbReference>
<keyword evidence="3" id="KW-1185">Reference proteome</keyword>
<protein>
    <submittedName>
        <fullName evidence="2">Uncharacterized protein</fullName>
    </submittedName>
</protein>
<keyword evidence="1" id="KW-0472">Membrane</keyword>
<proteinExistence type="predicted"/>